<gene>
    <name evidence="1" type="ORF">GCM10009549_41090</name>
</gene>
<comment type="caution">
    <text evidence="1">The sequence shown here is derived from an EMBL/GenBank/DDBJ whole genome shotgun (WGS) entry which is preliminary data.</text>
</comment>
<dbReference type="Proteomes" id="UP001501005">
    <property type="component" value="Unassembled WGS sequence"/>
</dbReference>
<proteinExistence type="predicted"/>
<evidence type="ECO:0000313" key="2">
    <source>
        <dbReference type="Proteomes" id="UP001501005"/>
    </source>
</evidence>
<evidence type="ECO:0000313" key="1">
    <source>
        <dbReference type="EMBL" id="GAA0921772.1"/>
    </source>
</evidence>
<accession>A0ABP3ZJJ7</accession>
<keyword evidence="2" id="KW-1185">Reference proteome</keyword>
<protein>
    <submittedName>
        <fullName evidence="1">Uncharacterized protein</fullName>
    </submittedName>
</protein>
<reference evidence="2" key="1">
    <citation type="journal article" date="2019" name="Int. J. Syst. Evol. Microbiol.">
        <title>The Global Catalogue of Microorganisms (GCM) 10K type strain sequencing project: providing services to taxonomists for standard genome sequencing and annotation.</title>
        <authorList>
            <consortium name="The Broad Institute Genomics Platform"/>
            <consortium name="The Broad Institute Genome Sequencing Center for Infectious Disease"/>
            <person name="Wu L."/>
            <person name="Ma J."/>
        </authorList>
    </citation>
    <scope>NUCLEOTIDE SEQUENCE [LARGE SCALE GENOMIC DNA]</scope>
    <source>
        <strain evidence="2">JCM 10673</strain>
    </source>
</reference>
<organism evidence="1 2">
    <name type="scientific">Streptomyces thermoalcalitolerans</name>
    <dbReference type="NCBI Taxonomy" id="65605"/>
    <lineage>
        <taxon>Bacteria</taxon>
        <taxon>Bacillati</taxon>
        <taxon>Actinomycetota</taxon>
        <taxon>Actinomycetes</taxon>
        <taxon>Kitasatosporales</taxon>
        <taxon>Streptomycetaceae</taxon>
        <taxon>Streptomyces</taxon>
    </lineage>
</organism>
<dbReference type="EMBL" id="BAAAHG010000037">
    <property type="protein sequence ID" value="GAA0921772.1"/>
    <property type="molecule type" value="Genomic_DNA"/>
</dbReference>
<sequence>MPGEQGVGLFAFSGRGGGVADREAALQAGGAGVFCVRPVVRFVVEGASKVSAGVSR</sequence>
<name>A0ABP3ZJJ7_9ACTN</name>